<keyword evidence="1" id="KW-0597">Phosphoprotein</keyword>
<gene>
    <name evidence="5" type="ordered locus">Tmz1t_0092</name>
    <name evidence="6" type="ORF">E6Q80_04355</name>
</gene>
<dbReference type="RefSeq" id="WP_004302882.1">
    <property type="nucleotide sequence ID" value="NC_011662.2"/>
</dbReference>
<dbReference type="InterPro" id="IPR011006">
    <property type="entry name" value="CheY-like_superfamily"/>
</dbReference>
<dbReference type="Pfam" id="PF13676">
    <property type="entry name" value="TIR_2"/>
    <property type="match status" value="1"/>
</dbReference>
<dbReference type="InterPro" id="IPR035897">
    <property type="entry name" value="Toll_tir_struct_dom_sf"/>
</dbReference>
<name>C4ZIJ8_THASP</name>
<accession>C4ZIJ8</accession>
<dbReference type="HOGENOM" id="CLU_721463_0_0_4"/>
<evidence type="ECO:0000259" key="3">
    <source>
        <dbReference type="PROSITE" id="PS50104"/>
    </source>
</evidence>
<dbReference type="SUPFAM" id="SSF52200">
    <property type="entry name" value="Toll/Interleukin receptor TIR domain"/>
    <property type="match status" value="1"/>
</dbReference>
<dbReference type="SMART" id="SM00255">
    <property type="entry name" value="TIR"/>
    <property type="match status" value="1"/>
</dbReference>
<dbReference type="eggNOG" id="COG0784">
    <property type="taxonomic scope" value="Bacteria"/>
</dbReference>
<protein>
    <submittedName>
        <fullName evidence="5">Response regulator receiver protein</fullName>
    </submittedName>
    <submittedName>
        <fullName evidence="6">TIR domain-containing protein</fullName>
    </submittedName>
</protein>
<feature type="modified residue" description="4-aspartylphosphate" evidence="1">
    <location>
        <position position="308"/>
    </location>
</feature>
<evidence type="ECO:0000313" key="7">
    <source>
        <dbReference type="Proteomes" id="UP000002186"/>
    </source>
</evidence>
<evidence type="ECO:0000313" key="5">
    <source>
        <dbReference type="EMBL" id="ACK52892.1"/>
    </source>
</evidence>
<reference evidence="6 8" key="3">
    <citation type="submission" date="2018-09" db="EMBL/GenBank/DDBJ databases">
        <title>Metagenome Assembled Genomes from an Advanced Water Purification Facility.</title>
        <authorList>
            <person name="Stamps B.W."/>
            <person name="Spear J.R."/>
        </authorList>
    </citation>
    <scope>NUCLEOTIDE SEQUENCE [LARGE SCALE GENOMIC DNA]</scope>
    <source>
        <strain evidence="6">Bin_27_1</strain>
    </source>
</reference>
<dbReference type="Gene3D" id="3.40.50.2300">
    <property type="match status" value="1"/>
</dbReference>
<dbReference type="InterPro" id="IPR001789">
    <property type="entry name" value="Sig_transdc_resp-reg_receiver"/>
</dbReference>
<dbReference type="AlphaFoldDB" id="C4ZIJ8"/>
<feature type="domain" description="TIR" evidence="3">
    <location>
        <begin position="2"/>
        <end position="144"/>
    </location>
</feature>
<feature type="domain" description="Response regulatory" evidence="4">
    <location>
        <begin position="257"/>
        <end position="380"/>
    </location>
</feature>
<evidence type="ECO:0000259" key="4">
    <source>
        <dbReference type="PROSITE" id="PS50110"/>
    </source>
</evidence>
<dbReference type="Proteomes" id="UP000321192">
    <property type="component" value="Unassembled WGS sequence"/>
</dbReference>
<sequence length="383" mass="41955">MEPVDLFYSYAHEDEKLRDELDGHLALLRRKGVIRPWHDRGIVPGQEWDKAIDEQLAMADLILLLVSMDFLNSDYIWGKELATAIERARRGDASVIPVLLRAVDLEDAPFAHLQGLPTDLRPVTSWPNRDEAWTDVAKGIRRAVEAIRQRWASAPPPAAPPAAPPEAPSVPRASGFGTAVASVPLPEEPVRTLEMARPAPRMAATRDARTDALLERTIAAFANELALAARIKGVQGIGSGEAEGLAEALIDMPAQKRVLWVDDRPENNRHELAALAKLQVEVVNVRSTGEAIACLDADEEGFDLILSDWDRAEPAATASSAGLELLRMLAARPRRPPVIFYHAEFDPSRRAARRECLLRAGAFGEAVRPGELLALIRSAFASD</sequence>
<reference evidence="7" key="1">
    <citation type="submission" date="2009-05" db="EMBL/GenBank/DDBJ databases">
        <title>Complete sequence of chromosome of Thauera sp. MZ1T.</title>
        <authorList>
            <consortium name="US DOE Joint Genome Institute"/>
            <person name="Lucas S."/>
            <person name="Copeland A."/>
            <person name="Lapidus A."/>
            <person name="Glavina del Rio T."/>
            <person name="Dalin E."/>
            <person name="Tice H."/>
            <person name="Bruce D."/>
            <person name="Goodwin L."/>
            <person name="Pitluck S."/>
            <person name="Sims D."/>
            <person name="Brettin T."/>
            <person name="Detter J.C."/>
            <person name="Han C."/>
            <person name="Larimer F."/>
            <person name="Land M."/>
            <person name="Hauser L."/>
            <person name="Kyrpides N."/>
            <person name="Mikhailova N."/>
            <person name="Sayler G.S."/>
        </authorList>
    </citation>
    <scope>NUCLEOTIDE SEQUENCE [LARGE SCALE GENOMIC DNA]</scope>
    <source>
        <strain evidence="7">MZ1T</strain>
    </source>
</reference>
<dbReference type="STRING" id="85643.Tmz1t_0092"/>
<reference evidence="5 7" key="2">
    <citation type="journal article" date="2012" name="Stand. Genomic Sci.">
        <title>Complete genome sequence of Thauera aminoaromatica strain MZ1T.</title>
        <authorList>
            <person name="Jiang K."/>
            <person name="Sanseverino J."/>
            <person name="Chauhan A."/>
            <person name="Lucas S."/>
            <person name="Copeland A."/>
            <person name="Lapidus A."/>
            <person name="Del Rio T.G."/>
            <person name="Dalin E."/>
            <person name="Tice H."/>
            <person name="Bruce D."/>
            <person name="Goodwin L."/>
            <person name="Pitluck S."/>
            <person name="Sims D."/>
            <person name="Brettin T."/>
            <person name="Detter J.C."/>
            <person name="Han C."/>
            <person name="Chang Y.J."/>
            <person name="Larimer F."/>
            <person name="Land M."/>
            <person name="Hauser L."/>
            <person name="Kyrpides N.C."/>
            <person name="Mikhailova N."/>
            <person name="Moser S."/>
            <person name="Jegier P."/>
            <person name="Close D."/>
            <person name="Debruyn J.M."/>
            <person name="Wang Y."/>
            <person name="Layton A.C."/>
            <person name="Allen M.S."/>
            <person name="Sayler G.S."/>
        </authorList>
    </citation>
    <scope>NUCLEOTIDE SEQUENCE [LARGE SCALE GENOMIC DNA]</scope>
    <source>
        <strain evidence="5 7">MZ1T</strain>
    </source>
</reference>
<dbReference type="GO" id="GO:0000160">
    <property type="term" value="P:phosphorelay signal transduction system"/>
    <property type="evidence" value="ECO:0007669"/>
    <property type="project" value="InterPro"/>
</dbReference>
<dbReference type="KEGG" id="tmz:Tmz1t_0092"/>
<evidence type="ECO:0000313" key="8">
    <source>
        <dbReference type="Proteomes" id="UP000321192"/>
    </source>
</evidence>
<dbReference type="PROSITE" id="PS50104">
    <property type="entry name" value="TIR"/>
    <property type="match status" value="1"/>
</dbReference>
<dbReference type="PROSITE" id="PS50110">
    <property type="entry name" value="RESPONSE_REGULATORY"/>
    <property type="match status" value="1"/>
</dbReference>
<evidence type="ECO:0000256" key="1">
    <source>
        <dbReference type="PROSITE-ProRule" id="PRU00169"/>
    </source>
</evidence>
<keyword evidence="7" id="KW-1185">Reference proteome</keyword>
<dbReference type="EMBL" id="SSFD01000057">
    <property type="protein sequence ID" value="TXH89536.1"/>
    <property type="molecule type" value="Genomic_DNA"/>
</dbReference>
<dbReference type="EMBL" id="CP001281">
    <property type="protein sequence ID" value="ACK52892.1"/>
    <property type="molecule type" value="Genomic_DNA"/>
</dbReference>
<feature type="compositionally biased region" description="Pro residues" evidence="2">
    <location>
        <begin position="154"/>
        <end position="168"/>
    </location>
</feature>
<dbReference type="SUPFAM" id="SSF52172">
    <property type="entry name" value="CheY-like"/>
    <property type="match status" value="1"/>
</dbReference>
<organism evidence="5 7">
    <name type="scientific">Thauera aminoaromatica</name>
    <dbReference type="NCBI Taxonomy" id="164330"/>
    <lineage>
        <taxon>Bacteria</taxon>
        <taxon>Pseudomonadati</taxon>
        <taxon>Pseudomonadota</taxon>
        <taxon>Betaproteobacteria</taxon>
        <taxon>Rhodocyclales</taxon>
        <taxon>Zoogloeaceae</taxon>
        <taxon>Thauera</taxon>
    </lineage>
</organism>
<dbReference type="InterPro" id="IPR000157">
    <property type="entry name" value="TIR_dom"/>
</dbReference>
<dbReference type="Proteomes" id="UP000002186">
    <property type="component" value="Chromosome"/>
</dbReference>
<evidence type="ECO:0000313" key="6">
    <source>
        <dbReference type="EMBL" id="TXH89536.1"/>
    </source>
</evidence>
<accession>A0A5C7T2N2</accession>
<evidence type="ECO:0000256" key="2">
    <source>
        <dbReference type="SAM" id="MobiDB-lite"/>
    </source>
</evidence>
<proteinExistence type="predicted"/>
<dbReference type="OrthoDB" id="1426235at2"/>
<dbReference type="Gene3D" id="3.40.50.10140">
    <property type="entry name" value="Toll/interleukin-1 receptor homology (TIR) domain"/>
    <property type="match status" value="1"/>
</dbReference>
<feature type="region of interest" description="Disordered" evidence="2">
    <location>
        <begin position="152"/>
        <end position="173"/>
    </location>
</feature>